<dbReference type="HOGENOM" id="CLU_006757_2_1_4"/>
<feature type="transmembrane region" description="Helical" evidence="3">
    <location>
        <begin position="621"/>
        <end position="639"/>
    </location>
</feature>
<dbReference type="STRING" id="365044.Pnap_3313"/>
<protein>
    <submittedName>
        <fullName evidence="5">Phage tail tape measure protein, TP901 family</fullName>
    </submittedName>
</protein>
<reference evidence="6" key="1">
    <citation type="journal article" date="2009" name="Environ. Microbiol.">
        <title>The genome of Polaromonas naphthalenivorans strain CJ2, isolated from coal tar-contaminated sediment, reveals physiological and metabolic versatility and evolution through extensive horizontal gene transfer.</title>
        <authorList>
            <person name="Yagi J.M."/>
            <person name="Sims D."/>
            <person name="Brettin T."/>
            <person name="Bruce D."/>
            <person name="Madsen E.L."/>
        </authorList>
    </citation>
    <scope>NUCLEOTIDE SEQUENCE [LARGE SCALE GENOMIC DNA]</scope>
    <source>
        <strain evidence="6">CJ2</strain>
    </source>
</reference>
<keyword evidence="1" id="KW-1188">Viral release from host cell</keyword>
<gene>
    <name evidence="5" type="ordered locus">Pnap_3313</name>
</gene>
<keyword evidence="6" id="KW-1185">Reference proteome</keyword>
<evidence type="ECO:0000256" key="1">
    <source>
        <dbReference type="ARBA" id="ARBA00022612"/>
    </source>
</evidence>
<dbReference type="OrthoDB" id="8019720at2"/>
<keyword evidence="3" id="KW-0812">Transmembrane</keyword>
<dbReference type="eggNOG" id="COG5283">
    <property type="taxonomic scope" value="Bacteria"/>
</dbReference>
<feature type="transmembrane region" description="Helical" evidence="3">
    <location>
        <begin position="549"/>
        <end position="577"/>
    </location>
</feature>
<dbReference type="Pfam" id="PF10145">
    <property type="entry name" value="PhageMin_Tail"/>
    <property type="match status" value="1"/>
</dbReference>
<feature type="transmembrane region" description="Helical" evidence="3">
    <location>
        <begin position="706"/>
        <end position="738"/>
    </location>
</feature>
<feature type="domain" description="Phage tail tape measure protein" evidence="4">
    <location>
        <begin position="242"/>
        <end position="448"/>
    </location>
</feature>
<dbReference type="PANTHER" id="PTHR37813:SF1">
    <property type="entry name" value="FELS-2 PROPHAGE PROTEIN"/>
    <property type="match status" value="1"/>
</dbReference>
<feature type="coiled-coil region" evidence="2">
    <location>
        <begin position="139"/>
        <end position="170"/>
    </location>
</feature>
<evidence type="ECO:0000313" key="5">
    <source>
        <dbReference type="EMBL" id="ABM38611.1"/>
    </source>
</evidence>
<sequence>MSNNLRLQVILQTIDKASAVLKKIRGGSNDASQALKATRDKLKELNAAQKSVSDFRELRTGLSTTSQQLKAAQAHVKQLAGALSASGPPTAAMVRQFEEAKRTAGNLGAQFHRQSQQVNALREQLKTAGISTSNLGTHERQLRADIEATNKSLEAQKQKLKAVADHQRKLSALKASHARAMMQTGILAAGGVGAMAAGRGMARPVGAVLGAYGQQEDATSQLRGSMMRSDGSVSAEFKAINELAQRLGDRLPGTTADFINMMTMLQRQGLSAKSVLGGTGEAAAYLGVQLRMPVTAAAEFAAKMQDATRTTEGDMMALMDTIQRTFYLGVDSGNMLQGFTKMGPALGIIHQEGLKAANTLAPLLVMMDQAGMAGEASGNAIRKVFQATLNEKKLGKANKLLGSEGFQLKFVNGKGQFAGLEQLYSQLAKLKGITSDVKRTTVIHELFGDDAETMQVLNTLMDKGLDGYKEVTLKMQAQADLRQRVEQQLKTLNNVKEAAMGTFTNVLAALGETVAPDAKALIDWLSEVAGKTREWIAAHPVLVGWLVKAVAVVAALTFVLGAIALTVASVLGPFLLLRFAMGMIGLQGGVLALALRGLGPAIVFIQIVLRTLFSILAKNPFVMLALGIAGFAASIIANWDGIKAAFTIGDWGSIGHFIWQGLLAGLNAATLGMSGLLTSLFGGMISIVKFIFGIQSPSTVFAEMGLMLMMGLVNGITSGLSSVQAAISGAASSAIGWFKEKLGIHSPSLVFMQAGANVSAGAALGITSGYARVRQAAAGLSLAAAGALPLASGAEPLRIDTRPPLGSTAAAPLQSGGGGNTYITINAAPGMDAQALARAVGIELDKRDRQKRAAGRSSLSDLN</sequence>
<name>A1VSI3_POLNA</name>
<feature type="transmembrane region" description="Helical" evidence="3">
    <location>
        <begin position="589"/>
        <end position="609"/>
    </location>
</feature>
<dbReference type="RefSeq" id="WP_011802682.1">
    <property type="nucleotide sequence ID" value="NC_008781.1"/>
</dbReference>
<evidence type="ECO:0000313" key="6">
    <source>
        <dbReference type="Proteomes" id="UP000000644"/>
    </source>
</evidence>
<evidence type="ECO:0000256" key="3">
    <source>
        <dbReference type="SAM" id="Phobius"/>
    </source>
</evidence>
<dbReference type="EMBL" id="CP000529">
    <property type="protein sequence ID" value="ABM38611.1"/>
    <property type="molecule type" value="Genomic_DNA"/>
</dbReference>
<proteinExistence type="predicted"/>
<dbReference type="InterPro" id="IPR010090">
    <property type="entry name" value="Phage_tape_meas"/>
</dbReference>
<dbReference type="NCBIfam" id="TIGR01760">
    <property type="entry name" value="tape_meas_TP901"/>
    <property type="match status" value="1"/>
</dbReference>
<evidence type="ECO:0000256" key="2">
    <source>
        <dbReference type="SAM" id="Coils"/>
    </source>
</evidence>
<dbReference type="Gene3D" id="1.10.287.1490">
    <property type="match status" value="1"/>
</dbReference>
<keyword evidence="2" id="KW-0175">Coiled coil</keyword>
<accession>A1VSI3</accession>
<dbReference type="PANTHER" id="PTHR37813">
    <property type="entry name" value="FELS-2 PROPHAGE PROTEIN"/>
    <property type="match status" value="1"/>
</dbReference>
<keyword evidence="3" id="KW-0472">Membrane</keyword>
<dbReference type="AlphaFoldDB" id="A1VSI3"/>
<evidence type="ECO:0000259" key="4">
    <source>
        <dbReference type="Pfam" id="PF10145"/>
    </source>
</evidence>
<keyword evidence="3" id="KW-1133">Transmembrane helix</keyword>
<dbReference type="Proteomes" id="UP000000644">
    <property type="component" value="Chromosome"/>
</dbReference>
<feature type="coiled-coil region" evidence="2">
    <location>
        <begin position="475"/>
        <end position="502"/>
    </location>
</feature>
<organism evidence="5 6">
    <name type="scientific">Polaromonas naphthalenivorans (strain CJ2)</name>
    <dbReference type="NCBI Taxonomy" id="365044"/>
    <lineage>
        <taxon>Bacteria</taxon>
        <taxon>Pseudomonadati</taxon>
        <taxon>Pseudomonadota</taxon>
        <taxon>Betaproteobacteria</taxon>
        <taxon>Burkholderiales</taxon>
        <taxon>Comamonadaceae</taxon>
        <taxon>Polaromonas</taxon>
    </lineage>
</organism>
<dbReference type="KEGG" id="pna:Pnap_3313"/>